<dbReference type="SUPFAM" id="SSF56672">
    <property type="entry name" value="DNA/RNA polymerases"/>
    <property type="match status" value="1"/>
</dbReference>
<dbReference type="GO" id="GO:0000428">
    <property type="term" value="C:DNA-directed RNA polymerase complex"/>
    <property type="evidence" value="ECO:0007669"/>
    <property type="project" value="UniProtKB-KW"/>
</dbReference>
<dbReference type="InterPro" id="IPR043502">
    <property type="entry name" value="DNA/RNA_pol_sf"/>
</dbReference>
<dbReference type="Proteomes" id="UP000251960">
    <property type="component" value="Chromosome 7"/>
</dbReference>
<name>A0A3L6E3W8_MAIZE</name>
<reference evidence="1 2" key="1">
    <citation type="journal article" date="2018" name="Nat. Genet.">
        <title>Extensive intraspecific gene order and gene structural variations between Mo17 and other maize genomes.</title>
        <authorList>
            <person name="Sun S."/>
            <person name="Zhou Y."/>
            <person name="Chen J."/>
            <person name="Shi J."/>
            <person name="Zhao H."/>
            <person name="Zhao H."/>
            <person name="Song W."/>
            <person name="Zhang M."/>
            <person name="Cui Y."/>
            <person name="Dong X."/>
            <person name="Liu H."/>
            <person name="Ma X."/>
            <person name="Jiao Y."/>
            <person name="Wang B."/>
            <person name="Wei X."/>
            <person name="Stein J.C."/>
            <person name="Glaubitz J.C."/>
            <person name="Lu F."/>
            <person name="Yu G."/>
            <person name="Liang C."/>
            <person name="Fengler K."/>
            <person name="Li B."/>
            <person name="Rafalski A."/>
            <person name="Schnable P.S."/>
            <person name="Ware D.H."/>
            <person name="Buckler E.S."/>
            <person name="Lai J."/>
        </authorList>
    </citation>
    <scope>NUCLEOTIDE SEQUENCE [LARGE SCALE GENOMIC DNA]</scope>
    <source>
        <strain evidence="2">cv. Missouri 17</strain>
        <tissue evidence="1">Seedling</tissue>
    </source>
</reference>
<evidence type="ECO:0000313" key="2">
    <source>
        <dbReference type="Proteomes" id="UP000251960"/>
    </source>
</evidence>
<proteinExistence type="predicted"/>
<gene>
    <name evidence="1" type="primary">RPOT3_1</name>
    <name evidence="1" type="ORF">Zm00014a_012998</name>
</gene>
<dbReference type="PANTHER" id="PTHR10102:SF1">
    <property type="entry name" value="DNA-DIRECTED RNA POLYMERASE 3, CHLOROPLASTIC"/>
    <property type="match status" value="1"/>
</dbReference>
<comment type="caution">
    <text evidence="1">The sequence shown here is derived from an EMBL/GenBank/DDBJ whole genome shotgun (WGS) entry which is preliminary data.</text>
</comment>
<dbReference type="Gene3D" id="3.30.70.370">
    <property type="match status" value="1"/>
</dbReference>
<organism evidence="1 2">
    <name type="scientific">Zea mays</name>
    <name type="common">Maize</name>
    <dbReference type="NCBI Taxonomy" id="4577"/>
    <lineage>
        <taxon>Eukaryota</taxon>
        <taxon>Viridiplantae</taxon>
        <taxon>Streptophyta</taxon>
        <taxon>Embryophyta</taxon>
        <taxon>Tracheophyta</taxon>
        <taxon>Spermatophyta</taxon>
        <taxon>Magnoliopsida</taxon>
        <taxon>Liliopsida</taxon>
        <taxon>Poales</taxon>
        <taxon>Poaceae</taxon>
        <taxon>PACMAD clade</taxon>
        <taxon>Panicoideae</taxon>
        <taxon>Andropogonodae</taxon>
        <taxon>Andropogoneae</taxon>
        <taxon>Tripsacinae</taxon>
        <taxon>Zea</taxon>
    </lineage>
</organism>
<dbReference type="GO" id="GO:0003677">
    <property type="term" value="F:DNA binding"/>
    <property type="evidence" value="ECO:0007669"/>
    <property type="project" value="InterPro"/>
</dbReference>
<dbReference type="InterPro" id="IPR002092">
    <property type="entry name" value="DNA-dir_Rpol_phage-type"/>
</dbReference>
<sequence length="151" mass="17732">MSEAQRLVQQELELEEWGTEAQVKAWHVDIPYLPMLIPLPERLESEDPDEMQKWKWSLKKAKKTNRELHAERCDTELKLSVARKVREEDRFYYPHNLDFRGCAYLMHPHLSHLGSDLCRGVLEYAEGRPLGKYGLCWLKIHLANKYGGGIE</sequence>
<dbReference type="PANTHER" id="PTHR10102">
    <property type="entry name" value="DNA-DIRECTED RNA POLYMERASE, MITOCHONDRIAL"/>
    <property type="match status" value="1"/>
</dbReference>
<protein>
    <submittedName>
        <fullName evidence="1">DNA-directed RNA polymerase 3, chloroplastic</fullName>
    </submittedName>
</protein>
<keyword evidence="1" id="KW-0804">Transcription</keyword>
<dbReference type="GO" id="GO:0003899">
    <property type="term" value="F:DNA-directed RNA polymerase activity"/>
    <property type="evidence" value="ECO:0007669"/>
    <property type="project" value="InterPro"/>
</dbReference>
<keyword evidence="1" id="KW-0240">DNA-directed RNA polymerase</keyword>
<dbReference type="GO" id="GO:0006351">
    <property type="term" value="P:DNA-templated transcription"/>
    <property type="evidence" value="ECO:0007669"/>
    <property type="project" value="InterPro"/>
</dbReference>
<accession>A0A3L6E3W8</accession>
<dbReference type="EMBL" id="NCVQ01000008">
    <property type="protein sequence ID" value="PWZ15529.1"/>
    <property type="molecule type" value="Genomic_DNA"/>
</dbReference>
<evidence type="ECO:0000313" key="1">
    <source>
        <dbReference type="EMBL" id="PWZ15529.1"/>
    </source>
</evidence>
<dbReference type="AlphaFoldDB" id="A0A3L6E3W8"/>